<keyword evidence="3" id="KW-1185">Reference proteome</keyword>
<reference evidence="2" key="1">
    <citation type="submission" date="2017-12" db="EMBL/GenBank/DDBJ databases">
        <title>Gene loss provides genomic basis for host adaptation in cereal stripe rust fungi.</title>
        <authorList>
            <person name="Xia C."/>
        </authorList>
    </citation>
    <scope>NUCLEOTIDE SEQUENCE [LARGE SCALE GENOMIC DNA]</scope>
    <source>
        <strain evidence="2">93-210</strain>
    </source>
</reference>
<gene>
    <name evidence="2" type="ORF">PSTT_01893</name>
</gene>
<organism evidence="2 3">
    <name type="scientific">Puccinia striiformis</name>
    <dbReference type="NCBI Taxonomy" id="27350"/>
    <lineage>
        <taxon>Eukaryota</taxon>
        <taxon>Fungi</taxon>
        <taxon>Dikarya</taxon>
        <taxon>Basidiomycota</taxon>
        <taxon>Pucciniomycotina</taxon>
        <taxon>Pucciniomycetes</taxon>
        <taxon>Pucciniales</taxon>
        <taxon>Pucciniaceae</taxon>
        <taxon>Puccinia</taxon>
    </lineage>
</organism>
<dbReference type="Proteomes" id="UP000239156">
    <property type="component" value="Unassembled WGS sequence"/>
</dbReference>
<dbReference type="VEuPathDB" id="FungiDB:PSTT_01893"/>
<dbReference type="Gene3D" id="3.80.10.10">
    <property type="entry name" value="Ribonuclease Inhibitor"/>
    <property type="match status" value="1"/>
</dbReference>
<feature type="compositionally biased region" description="Low complexity" evidence="1">
    <location>
        <begin position="27"/>
        <end position="36"/>
    </location>
</feature>
<dbReference type="InterPro" id="IPR032675">
    <property type="entry name" value="LRR_dom_sf"/>
</dbReference>
<evidence type="ECO:0000256" key="1">
    <source>
        <dbReference type="SAM" id="MobiDB-lite"/>
    </source>
</evidence>
<name>A0A2S4W1U7_9BASI</name>
<feature type="region of interest" description="Disordered" evidence="1">
    <location>
        <begin position="1"/>
        <end position="60"/>
    </location>
</feature>
<feature type="compositionally biased region" description="Basic residues" evidence="1">
    <location>
        <begin position="14"/>
        <end position="26"/>
    </location>
</feature>
<protein>
    <submittedName>
        <fullName evidence="2">Uncharacterized protein</fullName>
    </submittedName>
</protein>
<evidence type="ECO:0000313" key="2">
    <source>
        <dbReference type="EMBL" id="POW15647.1"/>
    </source>
</evidence>
<accession>A0A2S4W1U7</accession>
<evidence type="ECO:0000313" key="3">
    <source>
        <dbReference type="Proteomes" id="UP000239156"/>
    </source>
</evidence>
<comment type="caution">
    <text evidence="2">The sequence shown here is derived from an EMBL/GenBank/DDBJ whole genome shotgun (WGS) entry which is preliminary data.</text>
</comment>
<dbReference type="EMBL" id="PKSL01000011">
    <property type="protein sequence ID" value="POW15647.1"/>
    <property type="molecule type" value="Genomic_DNA"/>
</dbReference>
<dbReference type="AlphaFoldDB" id="A0A2S4W1U7"/>
<sequence length="585" mass="66683">MESGQGGTRALQQHPKRTMAKGKQKASGKSASAPKPRMTNKTVSEGSKAGGKRKASVPLSSNINKKSVLSSTSKSIVKHTKPCSMPRLPLKVKQSIVYWVNRIHKESPRRKAEYTDEQNEDMQTKLLECMRIFAETRVFVNPCIAPPAPKAPPPNPVYALSLVDRTFYEICRPVIWETLDFEESHLSKLRSLRANGLARNADYVRRIRWRISVPELEASQEKLGAKTPERKVQDWDENSRAIELIGILTTCTKITGLDIDLRPTQLDKDTGEFVIDKKLNEPTSRFLYPVSKLTQLTSIALTVPSICNAGSYTEQFLVRLIRDMPDLQSFECGSTNAVTPDLEGFDWPISCVSPLGLHLSKLRSLKELSLQQADCFDFTWSKIDWLGGLERLTIDGCTRATLKTIHAFTQKFSKTLRSLKLEYTEYEKDVYNDVIKPLRPMSELHTEKYRAKLPKLTTLSISTELPICFLVNFKECKNIRVIKLLMNPSISDKDLEHLLSPFTSITTSPYWPKLEKLVITIIKHSDLSALRVLALDAFYSAKNVVLERDYDDDRIECAYEDDLENLRYDMEHSEDEYETEYEDED</sequence>
<dbReference type="SUPFAM" id="SSF52047">
    <property type="entry name" value="RNI-like"/>
    <property type="match status" value="1"/>
</dbReference>
<proteinExistence type="predicted"/>
<dbReference type="VEuPathDB" id="FungiDB:PSHT_04559"/>